<dbReference type="Pfam" id="PF01408">
    <property type="entry name" value="GFO_IDH_MocA"/>
    <property type="match status" value="1"/>
</dbReference>
<dbReference type="SUPFAM" id="SSF55347">
    <property type="entry name" value="Glyceraldehyde-3-phosphate dehydrogenase-like, C-terminal domain"/>
    <property type="match status" value="1"/>
</dbReference>
<dbReference type="AlphaFoldDB" id="A0A3S0I742"/>
<evidence type="ECO:0000313" key="4">
    <source>
        <dbReference type="Proteomes" id="UP000276128"/>
    </source>
</evidence>
<feature type="domain" description="Gfo/Idh/MocA-like oxidoreductase N-terminal" evidence="2">
    <location>
        <begin position="3"/>
        <end position="120"/>
    </location>
</feature>
<dbReference type="PANTHER" id="PTHR43818:SF11">
    <property type="entry name" value="BCDNA.GH03377"/>
    <property type="match status" value="1"/>
</dbReference>
<dbReference type="InterPro" id="IPR000683">
    <property type="entry name" value="Gfo/Idh/MocA-like_OxRdtase_N"/>
</dbReference>
<sequence>MGFKIGVVGAGQFSKCFIPLLQAHPFVEEVALAEVVTSRREAFVQAFRIARSYASLEELLASDVDAVAIFTQRHLHGPHTLQALRAGKHVYCAVPMAQSLEDIEQITNEVVRTGLIYMTGETSYYYPSTILCRDKFKAGSFGDFVYGEAQYMHDMSHGFYDAFKYSGGDDWKKVAGIPPMYYPTHSVSMLLSVTGAKATKVACLGYVDKHEDGIFRQGANLWDNVFSNQTALVSTSDGGSLRLNEFRRVGWGGPNSVYMSMYGTEGSFEEHAGGAAWTSKTWGDVVDLTGDLSCQDAYVELMDLEQDLHPTLKNDFHSTFAIVHPQHRLPLSFHGLPNGHFGSHQFLVDDFVKALHTDLLPPNHVWNAAKYLAPGLIAHESCLRGGEMLAIPDFGDAPSHWSLLDPDAFRAGD</sequence>
<dbReference type="GO" id="GO:0016491">
    <property type="term" value="F:oxidoreductase activity"/>
    <property type="evidence" value="ECO:0007669"/>
    <property type="project" value="UniProtKB-KW"/>
</dbReference>
<dbReference type="OrthoDB" id="9815825at2"/>
<dbReference type="InterPro" id="IPR036291">
    <property type="entry name" value="NAD(P)-bd_dom_sf"/>
</dbReference>
<dbReference type="Gene3D" id="3.40.50.720">
    <property type="entry name" value="NAD(P)-binding Rossmann-like Domain"/>
    <property type="match status" value="1"/>
</dbReference>
<dbReference type="GO" id="GO:0000166">
    <property type="term" value="F:nucleotide binding"/>
    <property type="evidence" value="ECO:0007669"/>
    <property type="project" value="InterPro"/>
</dbReference>
<comment type="caution">
    <text evidence="3">The sequence shown here is derived from an EMBL/GenBank/DDBJ whole genome shotgun (WGS) entry which is preliminary data.</text>
</comment>
<dbReference type="SUPFAM" id="SSF51735">
    <property type="entry name" value="NAD(P)-binding Rossmann-fold domains"/>
    <property type="match status" value="1"/>
</dbReference>
<dbReference type="Gene3D" id="3.30.360.10">
    <property type="entry name" value="Dihydrodipicolinate Reductase, domain 2"/>
    <property type="match status" value="1"/>
</dbReference>
<accession>A0A3S0I742</accession>
<keyword evidence="4" id="KW-1185">Reference proteome</keyword>
<evidence type="ECO:0000313" key="3">
    <source>
        <dbReference type="EMBL" id="RTE04247.1"/>
    </source>
</evidence>
<dbReference type="RefSeq" id="WP_126144309.1">
    <property type="nucleotide sequence ID" value="NZ_RXHU01000094.1"/>
</dbReference>
<protein>
    <submittedName>
        <fullName evidence="3">Gfo/Idh/MocA family oxidoreductase</fullName>
    </submittedName>
</protein>
<keyword evidence="1" id="KW-0560">Oxidoreductase</keyword>
<dbReference type="InterPro" id="IPR050463">
    <property type="entry name" value="Gfo/Idh/MocA_oxidrdct_glycsds"/>
</dbReference>
<gene>
    <name evidence="3" type="ORF">EJQ19_26875</name>
</gene>
<evidence type="ECO:0000259" key="2">
    <source>
        <dbReference type="Pfam" id="PF01408"/>
    </source>
</evidence>
<evidence type="ECO:0000256" key="1">
    <source>
        <dbReference type="ARBA" id="ARBA00023002"/>
    </source>
</evidence>
<dbReference type="Proteomes" id="UP000276128">
    <property type="component" value="Unassembled WGS sequence"/>
</dbReference>
<organism evidence="3 4">
    <name type="scientific">Paenibacillus whitsoniae</name>
    <dbReference type="NCBI Taxonomy" id="2496558"/>
    <lineage>
        <taxon>Bacteria</taxon>
        <taxon>Bacillati</taxon>
        <taxon>Bacillota</taxon>
        <taxon>Bacilli</taxon>
        <taxon>Bacillales</taxon>
        <taxon>Paenibacillaceae</taxon>
        <taxon>Paenibacillus</taxon>
    </lineage>
</organism>
<proteinExistence type="predicted"/>
<name>A0A3S0I742_9BACL</name>
<dbReference type="PANTHER" id="PTHR43818">
    <property type="entry name" value="BCDNA.GH03377"/>
    <property type="match status" value="1"/>
</dbReference>
<dbReference type="EMBL" id="RXHU01000094">
    <property type="protein sequence ID" value="RTE04247.1"/>
    <property type="molecule type" value="Genomic_DNA"/>
</dbReference>
<reference evidence="3 4" key="1">
    <citation type="submission" date="2018-12" db="EMBL/GenBank/DDBJ databases">
        <title>Bacillus ochoae sp. nov., Paenibacillus whitsoniae sp. nov., Paenibacillus spiritus sp. nov. Isolated from the Mars Exploration Rover during spacecraft assembly.</title>
        <authorList>
            <person name="Seuylemezian A."/>
            <person name="Vaishampayan P."/>
        </authorList>
    </citation>
    <scope>NUCLEOTIDE SEQUENCE [LARGE SCALE GENOMIC DNA]</scope>
    <source>
        <strain evidence="3 4">MER 54</strain>
    </source>
</reference>